<keyword evidence="7" id="KW-1185">Reference proteome</keyword>
<evidence type="ECO:0000313" key="6">
    <source>
        <dbReference type="EMBL" id="MDJ1370947.1"/>
    </source>
</evidence>
<keyword evidence="3" id="KW-0574">Periplasm</keyword>
<evidence type="ECO:0000313" key="7">
    <source>
        <dbReference type="Proteomes" id="UP001170379"/>
    </source>
</evidence>
<dbReference type="InterPro" id="IPR012480">
    <property type="entry name" value="Hepar_II_III_C"/>
</dbReference>
<evidence type="ECO:0000256" key="4">
    <source>
        <dbReference type="ARBA" id="ARBA00023239"/>
    </source>
</evidence>
<comment type="caution">
    <text evidence="6">The sequence shown here is derived from an EMBL/GenBank/DDBJ whole genome shotgun (WGS) entry which is preliminary data.</text>
</comment>
<organism evidence="6 7">
    <name type="scientific">Gulosibacter molinativorax</name>
    <dbReference type="NCBI Taxonomy" id="256821"/>
    <lineage>
        <taxon>Bacteria</taxon>
        <taxon>Bacillati</taxon>
        <taxon>Actinomycetota</taxon>
        <taxon>Actinomycetes</taxon>
        <taxon>Micrococcales</taxon>
        <taxon>Microbacteriaceae</taxon>
        <taxon>Gulosibacter</taxon>
    </lineage>
</organism>
<dbReference type="PANTHER" id="PTHR39210">
    <property type="entry name" value="HEPARIN-SULFATE LYASE"/>
    <property type="match status" value="1"/>
</dbReference>
<sequence>MRRDLRRGHITVPAKYQVDPIPWAGGLDYASLNQGSESFKWWLSCLGFLRVFSNADRLSPDDEAVCVEIIRDWVAHNPQDSPAISRAWDAHAVAYRTDSFLDVAERVEDHEWLDEILREHKVFLAAEENFQGNWNHGVDQSKSLINVAERLGDREAQQLGLARLESAMLSVVDDEGVTIEQAVHYDYFNYQQLKSCVEYLDGHPGSEATVTRLRARIEKMPDFLAHATRPDGTWFEIGDTPIEPAGSIPDTIAEFAATRGASGPRPTENAKTFSAGYIFGRSGWGENRPFETESAYSVRFGPGRLIHGHADNLSIRFVAHGKELIKDGGFHGYTDDENRAWLRSQSAHSTIIASRGRKKSTQNPSEVTYSRVEPDWQSYTITANPFEHTYVYRSIYIEFDPDVLVVWDRLRSRRATPFEQRWIIHPDALLTRDGSVTRGEGAGQFTATQHFAAQQVNVVNSSDAGAPLGATDTHNELAPNGSIQYRLRGRDCGFLTVFQFGSAHPAPITLASERRGLGKQVRSLTGFAKVGSLLLDANLGLVAQP</sequence>
<dbReference type="Gene3D" id="1.50.10.100">
    <property type="entry name" value="Chondroitin AC/alginate lyase"/>
    <property type="match status" value="1"/>
</dbReference>
<keyword evidence="4" id="KW-0456">Lyase</keyword>
<gene>
    <name evidence="6" type="ORF">C7K25_06140</name>
</gene>
<reference evidence="6" key="2">
    <citation type="journal article" date="2022" name="Sci. Rep.">
        <title>In silico prediction of the enzymes involved in the degradation of the herbicide molinate by Gulosibacter molinativorax ON4T.</title>
        <authorList>
            <person name="Lopes A.R."/>
            <person name="Bunin E."/>
            <person name="Viana A.T."/>
            <person name="Froufe H."/>
            <person name="Munoz-Merida A."/>
            <person name="Pinho D."/>
            <person name="Figueiredo J."/>
            <person name="Barroso C."/>
            <person name="Vaz-Moreira I."/>
            <person name="Bellanger X."/>
            <person name="Egas C."/>
            <person name="Nunes O.C."/>
        </authorList>
    </citation>
    <scope>NUCLEOTIDE SEQUENCE</scope>
    <source>
        <strain evidence="6">ON4</strain>
    </source>
</reference>
<feature type="domain" description="Heparinase II/III-like C-terminal" evidence="5">
    <location>
        <begin position="305"/>
        <end position="490"/>
    </location>
</feature>
<evidence type="ECO:0000259" key="5">
    <source>
        <dbReference type="Pfam" id="PF07940"/>
    </source>
</evidence>
<dbReference type="SUPFAM" id="SSF48230">
    <property type="entry name" value="Chondroitin AC/alginate lyase"/>
    <property type="match status" value="1"/>
</dbReference>
<dbReference type="EMBL" id="PXVD01000008">
    <property type="protein sequence ID" value="MDJ1370947.1"/>
    <property type="molecule type" value="Genomic_DNA"/>
</dbReference>
<protein>
    <recommendedName>
        <fullName evidence="5">Heparinase II/III-like C-terminal domain-containing protein</fullName>
    </recommendedName>
</protein>
<dbReference type="Proteomes" id="UP001170379">
    <property type="component" value="Unassembled WGS sequence"/>
</dbReference>
<reference evidence="6" key="1">
    <citation type="submission" date="2018-03" db="EMBL/GenBank/DDBJ databases">
        <authorList>
            <person name="Nunes O.C."/>
            <person name="Lopes A.R."/>
            <person name="Froufe H."/>
            <person name="Munoz-Merida A."/>
            <person name="Barroso C."/>
            <person name="Egas C."/>
        </authorList>
    </citation>
    <scope>NUCLEOTIDE SEQUENCE</scope>
    <source>
        <strain evidence="6">ON4</strain>
    </source>
</reference>
<dbReference type="Pfam" id="PF07940">
    <property type="entry name" value="Hepar_II_III_C"/>
    <property type="match status" value="1"/>
</dbReference>
<name>A0ABT7C889_9MICO</name>
<dbReference type="PANTHER" id="PTHR39210:SF1">
    <property type="entry name" value="HEPARIN-SULFATE LYASE"/>
    <property type="match status" value="1"/>
</dbReference>
<accession>A0ABT7C889</accession>
<evidence type="ECO:0000256" key="1">
    <source>
        <dbReference type="ARBA" id="ARBA00004418"/>
    </source>
</evidence>
<keyword evidence="2" id="KW-0732">Signal</keyword>
<evidence type="ECO:0000256" key="2">
    <source>
        <dbReference type="ARBA" id="ARBA00022729"/>
    </source>
</evidence>
<comment type="subcellular location">
    <subcellularLocation>
        <location evidence="1">Periplasm</location>
    </subcellularLocation>
</comment>
<proteinExistence type="predicted"/>
<dbReference type="Gene3D" id="2.70.98.70">
    <property type="match status" value="1"/>
</dbReference>
<dbReference type="InterPro" id="IPR008929">
    <property type="entry name" value="Chondroitin_lyas"/>
</dbReference>
<evidence type="ECO:0000256" key="3">
    <source>
        <dbReference type="ARBA" id="ARBA00022764"/>
    </source>
</evidence>